<dbReference type="RefSeq" id="WP_169161060.1">
    <property type="nucleotide sequence ID" value="NZ_JABBFW010000008.1"/>
</dbReference>
<name>A0A848FDE5_9BURK</name>
<evidence type="ECO:0000259" key="3">
    <source>
        <dbReference type="PROSITE" id="PS50801"/>
    </source>
</evidence>
<dbReference type="Pfam" id="PF01740">
    <property type="entry name" value="STAS"/>
    <property type="match status" value="1"/>
</dbReference>
<dbReference type="Gene3D" id="3.30.750.24">
    <property type="entry name" value="STAS domain"/>
    <property type="match status" value="1"/>
</dbReference>
<accession>A0A848FDE5</accession>
<protein>
    <recommendedName>
        <fullName evidence="2">Anti-sigma factor antagonist</fullName>
    </recommendedName>
</protein>
<dbReference type="SUPFAM" id="SSF52091">
    <property type="entry name" value="SpoIIaa-like"/>
    <property type="match status" value="1"/>
</dbReference>
<proteinExistence type="inferred from homology"/>
<evidence type="ECO:0000256" key="2">
    <source>
        <dbReference type="RuleBase" id="RU003749"/>
    </source>
</evidence>
<dbReference type="PROSITE" id="PS50801">
    <property type="entry name" value="STAS"/>
    <property type="match status" value="1"/>
</dbReference>
<dbReference type="EMBL" id="JABBFW010000008">
    <property type="protein sequence ID" value="NML16170.1"/>
    <property type="molecule type" value="Genomic_DNA"/>
</dbReference>
<dbReference type="AlphaFoldDB" id="A0A848FDE5"/>
<organism evidence="4 5">
    <name type="scientific">Azohydromonas caseinilytica</name>
    <dbReference type="NCBI Taxonomy" id="2728836"/>
    <lineage>
        <taxon>Bacteria</taxon>
        <taxon>Pseudomonadati</taxon>
        <taxon>Pseudomonadota</taxon>
        <taxon>Betaproteobacteria</taxon>
        <taxon>Burkholderiales</taxon>
        <taxon>Sphaerotilaceae</taxon>
        <taxon>Azohydromonas</taxon>
    </lineage>
</organism>
<dbReference type="InterPro" id="IPR003658">
    <property type="entry name" value="Anti-sigma_ant"/>
</dbReference>
<dbReference type="InterPro" id="IPR036513">
    <property type="entry name" value="STAS_dom_sf"/>
</dbReference>
<evidence type="ECO:0000313" key="5">
    <source>
        <dbReference type="Proteomes" id="UP000574067"/>
    </source>
</evidence>
<sequence length="112" mass="12698">MELNGRVEGHDVLVIELREDNLDASNVREFREAVQSLMQDHTRVVLDMAGVKFVDSSGLGALIACLRQLNARRGDLRLCEMSRTVRALFELMRMHRVFNIHDTRAEAVASFG</sequence>
<dbReference type="CDD" id="cd07043">
    <property type="entry name" value="STAS_anti-anti-sigma_factors"/>
    <property type="match status" value="1"/>
</dbReference>
<dbReference type="NCBIfam" id="TIGR00377">
    <property type="entry name" value="ant_ant_sig"/>
    <property type="match status" value="1"/>
</dbReference>
<reference evidence="4 5" key="1">
    <citation type="submission" date="2020-04" db="EMBL/GenBank/DDBJ databases">
        <title>Azohydromonas sp. isolated from soil.</title>
        <authorList>
            <person name="Dahal R.H."/>
        </authorList>
    </citation>
    <scope>NUCLEOTIDE SEQUENCE [LARGE SCALE GENOMIC DNA]</scope>
    <source>
        <strain evidence="4 5">G-1-1-14</strain>
    </source>
</reference>
<keyword evidence="5" id="KW-1185">Reference proteome</keyword>
<evidence type="ECO:0000256" key="1">
    <source>
        <dbReference type="ARBA" id="ARBA00009013"/>
    </source>
</evidence>
<dbReference type="PANTHER" id="PTHR33495">
    <property type="entry name" value="ANTI-SIGMA FACTOR ANTAGONIST TM_1081-RELATED-RELATED"/>
    <property type="match status" value="1"/>
</dbReference>
<dbReference type="GO" id="GO:0043856">
    <property type="term" value="F:anti-sigma factor antagonist activity"/>
    <property type="evidence" value="ECO:0007669"/>
    <property type="project" value="InterPro"/>
</dbReference>
<dbReference type="PANTHER" id="PTHR33495:SF2">
    <property type="entry name" value="ANTI-SIGMA FACTOR ANTAGONIST TM_1081-RELATED"/>
    <property type="match status" value="1"/>
</dbReference>
<feature type="domain" description="STAS" evidence="3">
    <location>
        <begin position="22"/>
        <end position="111"/>
    </location>
</feature>
<gene>
    <name evidence="4" type="ORF">HHL10_14405</name>
</gene>
<evidence type="ECO:0000313" key="4">
    <source>
        <dbReference type="EMBL" id="NML16170.1"/>
    </source>
</evidence>
<dbReference type="InterPro" id="IPR002645">
    <property type="entry name" value="STAS_dom"/>
</dbReference>
<dbReference type="Proteomes" id="UP000574067">
    <property type="component" value="Unassembled WGS sequence"/>
</dbReference>
<comment type="similarity">
    <text evidence="1 2">Belongs to the anti-sigma-factor antagonist family.</text>
</comment>
<comment type="caution">
    <text evidence="4">The sequence shown here is derived from an EMBL/GenBank/DDBJ whole genome shotgun (WGS) entry which is preliminary data.</text>
</comment>